<proteinExistence type="inferred from homology"/>
<dbReference type="Pfam" id="PF03864">
    <property type="entry name" value="Phage_cap_E"/>
    <property type="match status" value="1"/>
</dbReference>
<dbReference type="EMBL" id="CP011132">
    <property type="protein sequence ID" value="AKE61571.1"/>
    <property type="molecule type" value="Genomic_DNA"/>
</dbReference>
<reference evidence="1 2" key="1">
    <citation type="journal article" date="2013" name="Appl. Microbiol. Biotechnol.">
        <title>Glycerol assimilation and production of 1,3-propanediol by Citrobacter amalonaticus Y19.</title>
        <authorList>
            <person name="Ainala S.K."/>
            <person name="Ashok S."/>
            <person name="Ko Y."/>
            <person name="Park S."/>
        </authorList>
    </citation>
    <scope>NUCLEOTIDE SEQUENCE [LARGE SCALE GENOMIC DNA]</scope>
    <source>
        <strain evidence="1 2">Y19</strain>
    </source>
</reference>
<dbReference type="Gene3D" id="3.15.30.10">
    <property type="entry name" value="putative capsid protein of prophage domain like"/>
    <property type="match status" value="1"/>
</dbReference>
<dbReference type="RefSeq" id="WP_046275068.1">
    <property type="nucleotide sequence ID" value="NZ_CP011132.1"/>
</dbReference>
<dbReference type="InterPro" id="IPR005564">
    <property type="entry name" value="Major_capsid_GpE"/>
</dbReference>
<evidence type="ECO:0000313" key="1">
    <source>
        <dbReference type="EMBL" id="AKE61571.1"/>
    </source>
</evidence>
<dbReference type="HAMAP" id="MF_04133">
    <property type="entry name" value="CAPSID_LAMBDA"/>
    <property type="match status" value="1"/>
</dbReference>
<gene>
    <name evidence="1" type="ORF">F384_24865</name>
</gene>
<dbReference type="Proteomes" id="UP000034085">
    <property type="component" value="Chromosome"/>
</dbReference>
<dbReference type="HOGENOM" id="CLU_065950_1_0_6"/>
<protein>
    <submittedName>
        <fullName evidence="1">Capsid protein</fullName>
    </submittedName>
</protein>
<accession>A0A0F6TZE7</accession>
<evidence type="ECO:0000313" key="2">
    <source>
        <dbReference type="Proteomes" id="UP000034085"/>
    </source>
</evidence>
<dbReference type="KEGG" id="cama:F384_24865"/>
<dbReference type="Gene3D" id="3.30.1930.10">
    <property type="entry name" value="capsid protein of prophage domain"/>
    <property type="match status" value="1"/>
</dbReference>
<dbReference type="PATRIC" id="fig|1261127.3.peg.5154"/>
<dbReference type="OrthoDB" id="5449178at2"/>
<sequence>MPDLYSPAALVRVVSAEDIQKQLKTLFTDLFFTRAVTFETRDIILDTIDDPNIPIAAFCSPMVGSKVARDEGYESKSIRPGYMKPKSSIDPNKLAVRPAGVTPEQYSTLDTRNIKVKQSILKQSIAIRARIEWLAVQAVTTGKNIIEGEGIERYELDWNIKSQNIITQAGGAAWSGKDKTTFDPNDDIETYSELSEGVTNIIIMGGNVWKKYRSFKAIKDVLDTRRGSNAQLETALKDLGDSVSFKGYMGDVAIVVYSGRYTDEDGTEKHFLDPDLMVLGNTALQGIVAYGGIQDPELIRMGITKAELAPKNYIVPGDPAIEYVQTHSAPQPIPARINRFVTVRVA</sequence>
<organism evidence="1 2">
    <name type="scientific">Citrobacter amalonaticus Y19</name>
    <dbReference type="NCBI Taxonomy" id="1261127"/>
    <lineage>
        <taxon>Bacteria</taxon>
        <taxon>Pseudomonadati</taxon>
        <taxon>Pseudomonadota</taxon>
        <taxon>Gammaproteobacteria</taxon>
        <taxon>Enterobacterales</taxon>
        <taxon>Enterobacteriaceae</taxon>
        <taxon>Citrobacter</taxon>
    </lineage>
</organism>
<name>A0A0F6TZE7_CITAM</name>
<dbReference type="AlphaFoldDB" id="A0A0F6TZE7"/>